<sequence length="137" mass="15356">MSEKFFRIALVLVETPRSKFFHAAGIAAYVMTVCMWNLVSQEQHLPTLLFFFKALTLILTGYWGAIPFAVLNYRIGKKHGLIVVFFVWLAFSAIAKIFYQQESDTTWSIALNSVTMLSVIGSLLGLALALNTSTIED</sequence>
<gene>
    <name evidence="2" type="ORF">GYN02_21355</name>
</gene>
<evidence type="ECO:0000313" key="3">
    <source>
        <dbReference type="Proteomes" id="UP000809529"/>
    </source>
</evidence>
<comment type="caution">
    <text evidence="2">The sequence shown here is derived from an EMBL/GenBank/DDBJ whole genome shotgun (WGS) entry which is preliminary data.</text>
</comment>
<keyword evidence="1" id="KW-0812">Transmembrane</keyword>
<keyword evidence="3" id="KW-1185">Reference proteome</keyword>
<protein>
    <submittedName>
        <fullName evidence="2">Uncharacterized protein</fullName>
    </submittedName>
</protein>
<organism evidence="2 3">
    <name type="scientific">Pseudomonas weihenstephanensis</name>
    <dbReference type="NCBI Taxonomy" id="1608994"/>
    <lineage>
        <taxon>Bacteria</taxon>
        <taxon>Pseudomonadati</taxon>
        <taxon>Pseudomonadota</taxon>
        <taxon>Gammaproteobacteria</taxon>
        <taxon>Pseudomonadales</taxon>
        <taxon>Pseudomonadaceae</taxon>
        <taxon>Pseudomonas</taxon>
    </lineage>
</organism>
<name>A0ABS1ZMK7_9PSED</name>
<dbReference type="EMBL" id="JAAEBW010000017">
    <property type="protein sequence ID" value="MBM1197713.1"/>
    <property type="molecule type" value="Genomic_DNA"/>
</dbReference>
<keyword evidence="1" id="KW-0472">Membrane</keyword>
<feature type="transmembrane region" description="Helical" evidence="1">
    <location>
        <begin position="105"/>
        <end position="130"/>
    </location>
</feature>
<evidence type="ECO:0000256" key="1">
    <source>
        <dbReference type="SAM" id="Phobius"/>
    </source>
</evidence>
<accession>A0ABS1ZMK7</accession>
<reference evidence="2 3" key="1">
    <citation type="submission" date="2020-01" db="EMBL/GenBank/DDBJ databases">
        <title>Comparative genomics of meat spoilage bacteria.</title>
        <authorList>
            <person name="Hilgarth M."/>
            <person name="Vogel R.F."/>
        </authorList>
    </citation>
    <scope>NUCLEOTIDE SEQUENCE [LARGE SCALE GENOMIC DNA]</scope>
    <source>
        <strain evidence="2 3">TMW2.2077</strain>
    </source>
</reference>
<evidence type="ECO:0000313" key="2">
    <source>
        <dbReference type="EMBL" id="MBM1197713.1"/>
    </source>
</evidence>
<keyword evidence="1" id="KW-1133">Transmembrane helix</keyword>
<proteinExistence type="predicted"/>
<feature type="transmembrane region" description="Helical" evidence="1">
    <location>
        <begin position="51"/>
        <end position="73"/>
    </location>
</feature>
<feature type="transmembrane region" description="Helical" evidence="1">
    <location>
        <begin position="20"/>
        <end position="39"/>
    </location>
</feature>
<feature type="transmembrane region" description="Helical" evidence="1">
    <location>
        <begin position="80"/>
        <end position="99"/>
    </location>
</feature>
<dbReference type="RefSeq" id="WP_203303860.1">
    <property type="nucleotide sequence ID" value="NZ_JAAEBW010000017.1"/>
</dbReference>
<dbReference type="Proteomes" id="UP000809529">
    <property type="component" value="Unassembled WGS sequence"/>
</dbReference>